<dbReference type="WBParaSite" id="Minc3s00157g06336">
    <property type="protein sequence ID" value="Minc3s00157g06336"/>
    <property type="gene ID" value="Minc3s00157g06336"/>
</dbReference>
<evidence type="ECO:0000256" key="1">
    <source>
        <dbReference type="SAM" id="SignalP"/>
    </source>
</evidence>
<keyword evidence="1" id="KW-0732">Signal</keyword>
<feature type="signal peptide" evidence="1">
    <location>
        <begin position="1"/>
        <end position="23"/>
    </location>
</feature>
<keyword evidence="2" id="KW-1185">Reference proteome</keyword>
<organism evidence="2 3">
    <name type="scientific">Meloidogyne incognita</name>
    <name type="common">Southern root-knot nematode worm</name>
    <name type="synonym">Oxyuris incognita</name>
    <dbReference type="NCBI Taxonomy" id="6306"/>
    <lineage>
        <taxon>Eukaryota</taxon>
        <taxon>Metazoa</taxon>
        <taxon>Ecdysozoa</taxon>
        <taxon>Nematoda</taxon>
        <taxon>Chromadorea</taxon>
        <taxon>Rhabditida</taxon>
        <taxon>Tylenchina</taxon>
        <taxon>Tylenchomorpha</taxon>
        <taxon>Tylenchoidea</taxon>
        <taxon>Meloidogynidae</taxon>
        <taxon>Meloidogyninae</taxon>
        <taxon>Meloidogyne</taxon>
        <taxon>Meloidogyne incognita group</taxon>
    </lineage>
</organism>
<proteinExistence type="predicted"/>
<feature type="chain" id="PRO_5037734127" evidence="1">
    <location>
        <begin position="24"/>
        <end position="58"/>
    </location>
</feature>
<evidence type="ECO:0000313" key="3">
    <source>
        <dbReference type="WBParaSite" id="Minc3s00157g06336"/>
    </source>
</evidence>
<sequence>MLEYGRARFVLLHALVVVARLHALTRLHGLPHQPLARSTSGMDKAEYASMDGISFWRF</sequence>
<evidence type="ECO:0000313" key="2">
    <source>
        <dbReference type="Proteomes" id="UP000887563"/>
    </source>
</evidence>
<reference evidence="3" key="1">
    <citation type="submission" date="2022-11" db="UniProtKB">
        <authorList>
            <consortium name="WormBaseParasite"/>
        </authorList>
    </citation>
    <scope>IDENTIFICATION</scope>
</reference>
<name>A0A914KXE3_MELIC</name>
<dbReference type="Proteomes" id="UP000887563">
    <property type="component" value="Unplaced"/>
</dbReference>
<accession>A0A914KXE3</accession>
<dbReference type="AlphaFoldDB" id="A0A914KXE3"/>
<protein>
    <submittedName>
        <fullName evidence="3">Secreted protein</fullName>
    </submittedName>
</protein>